<comment type="subcellular location">
    <subcellularLocation>
        <location evidence="3">Cytoplasm</location>
    </subcellularLocation>
</comment>
<dbReference type="GO" id="GO:0051087">
    <property type="term" value="F:protein-folding chaperone binding"/>
    <property type="evidence" value="ECO:0007669"/>
    <property type="project" value="TreeGrafter"/>
</dbReference>
<gene>
    <name evidence="3 5" type="primary">groS</name>
    <name evidence="3" type="synonym">groES</name>
    <name evidence="5" type="ORF">KIMC2_18670</name>
</gene>
<dbReference type="EMBL" id="AP026801">
    <property type="protein sequence ID" value="BDR57305.1"/>
    <property type="molecule type" value="Genomic_DNA"/>
</dbReference>
<accession>A0AAU9D4U4</accession>
<dbReference type="GO" id="GO:0051082">
    <property type="term" value="F:unfolded protein binding"/>
    <property type="evidence" value="ECO:0007669"/>
    <property type="project" value="TreeGrafter"/>
</dbReference>
<dbReference type="PRINTS" id="PR00297">
    <property type="entry name" value="CHAPERONIN10"/>
</dbReference>
<dbReference type="InterPro" id="IPR020818">
    <property type="entry name" value="Chaperonin_GroES"/>
</dbReference>
<dbReference type="CDD" id="cd00320">
    <property type="entry name" value="cpn10"/>
    <property type="match status" value="1"/>
</dbReference>
<evidence type="ECO:0000256" key="3">
    <source>
        <dbReference type="HAMAP-Rule" id="MF_00580"/>
    </source>
</evidence>
<keyword evidence="3" id="KW-0963">Cytoplasm</keyword>
<dbReference type="Proteomes" id="UP001321804">
    <property type="component" value="Chromosome"/>
</dbReference>
<dbReference type="NCBIfam" id="NF001533">
    <property type="entry name" value="PRK00364.2-4"/>
    <property type="match status" value="1"/>
</dbReference>
<dbReference type="InterPro" id="IPR037124">
    <property type="entry name" value="Chaperonin_GroES_sf"/>
</dbReference>
<keyword evidence="2 3" id="KW-0143">Chaperone</keyword>
<dbReference type="GO" id="GO:0044183">
    <property type="term" value="F:protein folding chaperone"/>
    <property type="evidence" value="ECO:0007669"/>
    <property type="project" value="InterPro"/>
</dbReference>
<evidence type="ECO:0000256" key="2">
    <source>
        <dbReference type="ARBA" id="ARBA00023186"/>
    </source>
</evidence>
<comment type="subunit">
    <text evidence="3">Heptamer of 7 subunits arranged in a ring. Interacts with the chaperonin GroEL.</text>
</comment>
<dbReference type="AlphaFoldDB" id="A0AAU9D4U4"/>
<dbReference type="PROSITE" id="PS00681">
    <property type="entry name" value="CHAPERONINS_CPN10"/>
    <property type="match status" value="1"/>
</dbReference>
<dbReference type="GO" id="GO:0046872">
    <property type="term" value="F:metal ion binding"/>
    <property type="evidence" value="ECO:0007669"/>
    <property type="project" value="TreeGrafter"/>
</dbReference>
<sequence>MNLLKPLGDRVLVKVRKEEEKVGGIVLASNAKEKPTSGEVIAVGAGAVDYNGKRMPIDVKVGNVVWYDKYSGTSIKYDGDEYLVIRAGDLLAVED</sequence>
<protein>
    <recommendedName>
        <fullName evidence="3">Co-chaperonin GroES</fullName>
    </recommendedName>
    <alternativeName>
        <fullName evidence="3">10 kDa chaperonin</fullName>
    </alternativeName>
    <alternativeName>
        <fullName evidence="3">Chaperonin-10</fullName>
        <shortName evidence="3">Cpn10</shortName>
    </alternativeName>
</protein>
<dbReference type="FunFam" id="2.30.33.40:FF:000001">
    <property type="entry name" value="10 kDa chaperonin"/>
    <property type="match status" value="1"/>
</dbReference>
<organism evidence="5 6">
    <name type="scientific">Xylocopilactobacillus apis</name>
    <dbReference type="NCBI Taxonomy" id="2932183"/>
    <lineage>
        <taxon>Bacteria</taxon>
        <taxon>Bacillati</taxon>
        <taxon>Bacillota</taxon>
        <taxon>Bacilli</taxon>
        <taxon>Lactobacillales</taxon>
        <taxon>Lactobacillaceae</taxon>
        <taxon>Xylocopilactobacillus</taxon>
    </lineage>
</organism>
<proteinExistence type="inferred from homology"/>
<evidence type="ECO:0000256" key="4">
    <source>
        <dbReference type="RuleBase" id="RU000535"/>
    </source>
</evidence>
<name>A0AAU9D4U4_9LACO</name>
<dbReference type="PANTHER" id="PTHR10772">
    <property type="entry name" value="10 KDA HEAT SHOCK PROTEIN"/>
    <property type="match status" value="1"/>
</dbReference>
<dbReference type="SUPFAM" id="SSF50129">
    <property type="entry name" value="GroES-like"/>
    <property type="match status" value="1"/>
</dbReference>
<dbReference type="InterPro" id="IPR011032">
    <property type="entry name" value="GroES-like_sf"/>
</dbReference>
<evidence type="ECO:0000313" key="6">
    <source>
        <dbReference type="Proteomes" id="UP001321804"/>
    </source>
</evidence>
<dbReference type="NCBIfam" id="NF001531">
    <property type="entry name" value="PRK00364.2-2"/>
    <property type="match status" value="1"/>
</dbReference>
<dbReference type="SMART" id="SM00883">
    <property type="entry name" value="Cpn10"/>
    <property type="match status" value="1"/>
</dbReference>
<dbReference type="GO" id="GO:0005524">
    <property type="term" value="F:ATP binding"/>
    <property type="evidence" value="ECO:0007669"/>
    <property type="project" value="InterPro"/>
</dbReference>
<dbReference type="GO" id="GO:0005737">
    <property type="term" value="C:cytoplasm"/>
    <property type="evidence" value="ECO:0007669"/>
    <property type="project" value="UniProtKB-SubCell"/>
</dbReference>
<evidence type="ECO:0000256" key="1">
    <source>
        <dbReference type="ARBA" id="ARBA00006975"/>
    </source>
</evidence>
<dbReference type="PANTHER" id="PTHR10772:SF63">
    <property type="entry name" value="20 KDA CHAPERONIN, CHLOROPLASTIC"/>
    <property type="match status" value="1"/>
</dbReference>
<dbReference type="InterPro" id="IPR018369">
    <property type="entry name" value="Chaprnonin_Cpn10_CS"/>
</dbReference>
<dbReference type="HAMAP" id="MF_00580">
    <property type="entry name" value="CH10"/>
    <property type="match status" value="1"/>
</dbReference>
<evidence type="ECO:0000313" key="5">
    <source>
        <dbReference type="EMBL" id="BDR57305.1"/>
    </source>
</evidence>
<dbReference type="Gene3D" id="2.30.33.40">
    <property type="entry name" value="GroES chaperonin"/>
    <property type="match status" value="1"/>
</dbReference>
<keyword evidence="6" id="KW-1185">Reference proteome</keyword>
<comment type="function">
    <text evidence="3 4">Together with the chaperonin GroEL, plays an essential role in assisting protein folding. The GroEL-GroES system forms a nano-cage that allows encapsulation of the non-native substrate proteins and provides a physical environment optimized to promote and accelerate protein folding. GroES binds to the apical surface of the GroEL ring, thereby capping the opening of the GroEL channel.</text>
</comment>
<dbReference type="NCBIfam" id="NF001534">
    <property type="entry name" value="PRK00364.2-5"/>
    <property type="match status" value="1"/>
</dbReference>
<dbReference type="Pfam" id="PF00166">
    <property type="entry name" value="Cpn10"/>
    <property type="match status" value="1"/>
</dbReference>
<comment type="similarity">
    <text evidence="1 3 4">Belongs to the GroES chaperonin family.</text>
</comment>
<dbReference type="KEGG" id="xak:KIMC2_18670"/>
<reference evidence="5 6" key="1">
    <citation type="journal article" date="2023" name="Microbiol. Spectr.">
        <title>Symbiosis of Carpenter Bees with Uncharacterized Lactic Acid Bacteria Showing NAD Auxotrophy.</title>
        <authorList>
            <person name="Kawasaki S."/>
            <person name="Ozawa K."/>
            <person name="Mori T."/>
            <person name="Yamamoto A."/>
            <person name="Ito M."/>
            <person name="Ohkuma M."/>
            <person name="Sakamoto M."/>
            <person name="Matsutani M."/>
        </authorList>
    </citation>
    <scope>NUCLEOTIDE SEQUENCE [LARGE SCALE GENOMIC DNA]</scope>
    <source>
        <strain evidence="5 6">KimC2</strain>
    </source>
</reference>